<feature type="compositionally biased region" description="Basic and acidic residues" evidence="3">
    <location>
        <begin position="91"/>
        <end position="102"/>
    </location>
</feature>
<dbReference type="Pfam" id="PF10187">
    <property type="entry name" value="FAM192A_Fyv6_N"/>
    <property type="match status" value="1"/>
</dbReference>
<dbReference type="AlphaFoldDB" id="A0A3N4I6U5"/>
<dbReference type="GO" id="GO:0005634">
    <property type="term" value="C:nucleus"/>
    <property type="evidence" value="ECO:0007669"/>
    <property type="project" value="UniProtKB-SubCell"/>
</dbReference>
<reference evidence="5 6" key="1">
    <citation type="journal article" date="2018" name="Nat. Ecol. Evol.">
        <title>Pezizomycetes genomes reveal the molecular basis of ectomycorrhizal truffle lifestyle.</title>
        <authorList>
            <person name="Murat C."/>
            <person name="Payen T."/>
            <person name="Noel B."/>
            <person name="Kuo A."/>
            <person name="Morin E."/>
            <person name="Chen J."/>
            <person name="Kohler A."/>
            <person name="Krizsan K."/>
            <person name="Balestrini R."/>
            <person name="Da Silva C."/>
            <person name="Montanini B."/>
            <person name="Hainaut M."/>
            <person name="Levati E."/>
            <person name="Barry K.W."/>
            <person name="Belfiori B."/>
            <person name="Cichocki N."/>
            <person name="Clum A."/>
            <person name="Dockter R.B."/>
            <person name="Fauchery L."/>
            <person name="Guy J."/>
            <person name="Iotti M."/>
            <person name="Le Tacon F."/>
            <person name="Lindquist E.A."/>
            <person name="Lipzen A."/>
            <person name="Malagnac F."/>
            <person name="Mello A."/>
            <person name="Molinier V."/>
            <person name="Miyauchi S."/>
            <person name="Poulain J."/>
            <person name="Riccioni C."/>
            <person name="Rubini A."/>
            <person name="Sitrit Y."/>
            <person name="Splivallo R."/>
            <person name="Traeger S."/>
            <person name="Wang M."/>
            <person name="Zifcakova L."/>
            <person name="Wipf D."/>
            <person name="Zambonelli A."/>
            <person name="Paolocci F."/>
            <person name="Nowrousian M."/>
            <person name="Ottonello S."/>
            <person name="Baldrian P."/>
            <person name="Spatafora J.W."/>
            <person name="Henrissat B."/>
            <person name="Nagy L.G."/>
            <person name="Aury J.M."/>
            <person name="Wincker P."/>
            <person name="Grigoriev I.V."/>
            <person name="Bonfante P."/>
            <person name="Martin F.M."/>
        </authorList>
    </citation>
    <scope>NUCLEOTIDE SEQUENCE [LARGE SCALE GENOMIC DNA]</scope>
    <source>
        <strain evidence="5 6">RN42</strain>
    </source>
</reference>
<feature type="domain" description="FAM192A/Fyv6 N-terminal" evidence="4">
    <location>
        <begin position="32"/>
        <end position="101"/>
    </location>
</feature>
<dbReference type="InterPro" id="IPR019331">
    <property type="entry name" value="FAM192A/Fyv6_N"/>
</dbReference>
<name>A0A3N4I6U5_ASCIM</name>
<dbReference type="InterPro" id="IPR039845">
    <property type="entry name" value="FAM192A"/>
</dbReference>
<comment type="subcellular location">
    <subcellularLocation>
        <location evidence="1">Nucleus</location>
    </subcellularLocation>
</comment>
<sequence length="125" mass="14170">MVGFVPAGTAPPPSSKPTESQPTYLVSNALPQGQSVDENRSLFDILQANKQKKQEEFEEKLKFKNQFRGLEGDEAEFLVCYPQRGRKLVRRKETQKSRELKVNRTVYSNLSAPQRMPGSGRSKKV</sequence>
<evidence type="ECO:0000256" key="3">
    <source>
        <dbReference type="SAM" id="MobiDB-lite"/>
    </source>
</evidence>
<evidence type="ECO:0000313" key="6">
    <source>
        <dbReference type="Proteomes" id="UP000275078"/>
    </source>
</evidence>
<proteinExistence type="predicted"/>
<dbReference type="PANTHER" id="PTHR13495:SF0">
    <property type="entry name" value="PSME3-INTERACTING PROTEIN"/>
    <property type="match status" value="1"/>
</dbReference>
<dbReference type="Proteomes" id="UP000275078">
    <property type="component" value="Unassembled WGS sequence"/>
</dbReference>
<dbReference type="EMBL" id="ML119681">
    <property type="protein sequence ID" value="RPA81176.1"/>
    <property type="molecule type" value="Genomic_DNA"/>
</dbReference>
<organism evidence="5 6">
    <name type="scientific">Ascobolus immersus RN42</name>
    <dbReference type="NCBI Taxonomy" id="1160509"/>
    <lineage>
        <taxon>Eukaryota</taxon>
        <taxon>Fungi</taxon>
        <taxon>Dikarya</taxon>
        <taxon>Ascomycota</taxon>
        <taxon>Pezizomycotina</taxon>
        <taxon>Pezizomycetes</taxon>
        <taxon>Pezizales</taxon>
        <taxon>Ascobolaceae</taxon>
        <taxon>Ascobolus</taxon>
    </lineage>
</organism>
<keyword evidence="2" id="KW-0539">Nucleus</keyword>
<protein>
    <recommendedName>
        <fullName evidence="4">FAM192A/Fyv6 N-terminal domain-containing protein</fullName>
    </recommendedName>
</protein>
<evidence type="ECO:0000256" key="1">
    <source>
        <dbReference type="ARBA" id="ARBA00004123"/>
    </source>
</evidence>
<evidence type="ECO:0000313" key="5">
    <source>
        <dbReference type="EMBL" id="RPA81176.1"/>
    </source>
</evidence>
<feature type="region of interest" description="Disordered" evidence="3">
    <location>
        <begin position="1"/>
        <end position="23"/>
    </location>
</feature>
<feature type="region of interest" description="Disordered" evidence="3">
    <location>
        <begin position="90"/>
        <end position="125"/>
    </location>
</feature>
<evidence type="ECO:0000259" key="4">
    <source>
        <dbReference type="Pfam" id="PF10187"/>
    </source>
</evidence>
<dbReference type="STRING" id="1160509.A0A3N4I6U5"/>
<gene>
    <name evidence="5" type="ORF">BJ508DRAFT_414849</name>
</gene>
<evidence type="ECO:0000256" key="2">
    <source>
        <dbReference type="ARBA" id="ARBA00023242"/>
    </source>
</evidence>
<accession>A0A3N4I6U5</accession>
<dbReference type="PANTHER" id="PTHR13495">
    <property type="entry name" value="NEFA-INTERACTING NUCLEAR PROTEIN NIP30"/>
    <property type="match status" value="1"/>
</dbReference>
<keyword evidence="6" id="KW-1185">Reference proteome</keyword>